<protein>
    <submittedName>
        <fullName evidence="1">Uncharacterized protein</fullName>
    </submittedName>
</protein>
<dbReference type="EMBL" id="JAHMHR010000031">
    <property type="protein sequence ID" value="KAK1673359.1"/>
    <property type="molecule type" value="Genomic_DNA"/>
</dbReference>
<reference evidence="1" key="1">
    <citation type="submission" date="2021-06" db="EMBL/GenBank/DDBJ databases">
        <title>Comparative genomics, transcriptomics and evolutionary studies reveal genomic signatures of adaptation to plant cell wall in hemibiotrophic fungi.</title>
        <authorList>
            <consortium name="DOE Joint Genome Institute"/>
            <person name="Baroncelli R."/>
            <person name="Diaz J.F."/>
            <person name="Benocci T."/>
            <person name="Peng M."/>
            <person name="Battaglia E."/>
            <person name="Haridas S."/>
            <person name="Andreopoulos W."/>
            <person name="Labutti K."/>
            <person name="Pangilinan J."/>
            <person name="Floch G.L."/>
            <person name="Makela M.R."/>
            <person name="Henrissat B."/>
            <person name="Grigoriev I.V."/>
            <person name="Crouch J.A."/>
            <person name="De Vries R.P."/>
            <person name="Sukno S.A."/>
            <person name="Thon M.R."/>
        </authorList>
    </citation>
    <scope>NUCLEOTIDE SEQUENCE</scope>
    <source>
        <strain evidence="1">CBS 193.32</strain>
    </source>
</reference>
<dbReference type="AlphaFoldDB" id="A0AAJ0EVL7"/>
<dbReference type="RefSeq" id="XP_060427362.1">
    <property type="nucleotide sequence ID" value="XM_060575345.1"/>
</dbReference>
<comment type="caution">
    <text evidence="1">The sequence shown here is derived from an EMBL/GenBank/DDBJ whole genome shotgun (WGS) entry which is preliminary data.</text>
</comment>
<sequence>MIALPVLKFSAVSFKALVKLSNKLPSMIMVTQYSAWHTKVLTDSAVLNVTVASNSMRANNSI</sequence>
<gene>
    <name evidence="1" type="ORF">BDP55DRAFT_670011</name>
</gene>
<name>A0AAJ0EVL7_9PEZI</name>
<keyword evidence="2" id="KW-1185">Reference proteome</keyword>
<proteinExistence type="predicted"/>
<dbReference type="GeneID" id="85459871"/>
<accession>A0AAJ0EVL7</accession>
<evidence type="ECO:0000313" key="1">
    <source>
        <dbReference type="EMBL" id="KAK1673359.1"/>
    </source>
</evidence>
<evidence type="ECO:0000313" key="2">
    <source>
        <dbReference type="Proteomes" id="UP001224890"/>
    </source>
</evidence>
<organism evidence="1 2">
    <name type="scientific">Colletotrichum godetiae</name>
    <dbReference type="NCBI Taxonomy" id="1209918"/>
    <lineage>
        <taxon>Eukaryota</taxon>
        <taxon>Fungi</taxon>
        <taxon>Dikarya</taxon>
        <taxon>Ascomycota</taxon>
        <taxon>Pezizomycotina</taxon>
        <taxon>Sordariomycetes</taxon>
        <taxon>Hypocreomycetidae</taxon>
        <taxon>Glomerellales</taxon>
        <taxon>Glomerellaceae</taxon>
        <taxon>Colletotrichum</taxon>
        <taxon>Colletotrichum acutatum species complex</taxon>
    </lineage>
</organism>
<dbReference type="Proteomes" id="UP001224890">
    <property type="component" value="Unassembled WGS sequence"/>
</dbReference>